<feature type="disulfide bond" evidence="10">
    <location>
        <begin position="1384"/>
        <end position="1399"/>
    </location>
</feature>
<evidence type="ECO:0000313" key="14">
    <source>
        <dbReference type="EMBL" id="VVC34303.1"/>
    </source>
</evidence>
<feature type="transmembrane region" description="Helical" evidence="12">
    <location>
        <begin position="190"/>
        <end position="216"/>
    </location>
</feature>
<keyword evidence="14" id="KW-0645">Protease</keyword>
<evidence type="ECO:0000256" key="4">
    <source>
        <dbReference type="ARBA" id="ARBA00022968"/>
    </source>
</evidence>
<dbReference type="GO" id="GO:0043235">
    <property type="term" value="C:receptor complex"/>
    <property type="evidence" value="ECO:0007669"/>
    <property type="project" value="TreeGrafter"/>
</dbReference>
<feature type="disulfide bond" evidence="10">
    <location>
        <begin position="1311"/>
        <end position="1326"/>
    </location>
</feature>
<feature type="compositionally biased region" description="Basic and acidic residues" evidence="11">
    <location>
        <begin position="982"/>
        <end position="995"/>
    </location>
</feature>
<feature type="disulfide bond" evidence="10">
    <location>
        <begin position="1299"/>
        <end position="1317"/>
    </location>
</feature>
<gene>
    <name evidence="14" type="ORF">CINCED_3A005571</name>
</gene>
<keyword evidence="3" id="KW-0677">Repeat</keyword>
<organism evidence="14 15">
    <name type="scientific">Cinara cedri</name>
    <dbReference type="NCBI Taxonomy" id="506608"/>
    <lineage>
        <taxon>Eukaryota</taxon>
        <taxon>Metazoa</taxon>
        <taxon>Ecdysozoa</taxon>
        <taxon>Arthropoda</taxon>
        <taxon>Hexapoda</taxon>
        <taxon>Insecta</taxon>
        <taxon>Pterygota</taxon>
        <taxon>Neoptera</taxon>
        <taxon>Paraneoptera</taxon>
        <taxon>Hemiptera</taxon>
        <taxon>Sternorrhyncha</taxon>
        <taxon>Aphidomorpha</taxon>
        <taxon>Aphidoidea</taxon>
        <taxon>Aphididae</taxon>
        <taxon>Lachninae</taxon>
        <taxon>Cinara</taxon>
    </lineage>
</organism>
<keyword evidence="15" id="KW-1185">Reference proteome</keyword>
<evidence type="ECO:0000256" key="2">
    <source>
        <dbReference type="ARBA" id="ARBA00022692"/>
    </source>
</evidence>
<keyword evidence="6 12" id="KW-0472">Membrane</keyword>
<sequence>MSTCSGGSGGSTQERVEESVTTVYNGDRTVVPSNQRVSPPSSSFSDSGLDNSNTESSAGDTKLIIDVPDFSKKMETPRTGIDNPSFETDKTDVPKSLTNGHNGTVNQENGRHEKDKMAEAVNLELINMKPFANGKENGVPTKKKETTVNMNDTYDDYFIPVNEHKKYIRGGEKLYVTKDKRDVNQSKKPFICWVFGLVLLAAAVVIAILASTGVIFNNETAVESRNFENEKVAGFGGNLNIVQYSSVSPPPSVDNSSPFGLPTTDMSEVYVPRTVQGEVVIDNLQFTPGMADKSSSEFQSLARSIESELKKALFEEQTLNGRSRYSSDAIHVKVVEFASGSVVSKYRIGWEYKDGNEPQDLIDVDTLISRLDTYIRKNNGFVYNYRIPIHRLRSDPVVDKCKTNNGNCSHYCSYDYTSLDFVCSCPSELILSQNMKDCQRRISNNNDEVDDFAFSNNNEHKPESEPKVKSVFDDNPELEVQTESVPNSEPEAKVEPEPSSEPETKVEPEPSSEPEAKVEPEPSSEPESKVEPEPSSEPEAKVEPEPSSEPEAKVAPEPSSEPEAKVEPEPSSEPEAKVEPEPSSEPETKVVPELSSEPESKSEPEPSSEPEAKSEPEPSSVFQIKTGSEHDSALEDKIVPEPTSEPEAKPNSELEDKPLLEPKPEVTPEPEPSPEPEAKSNSNFEVKAITEPKPEPEVTSEPESSSVRESMVEPEPASNIIPDLSLVYESKIEPESSPEPENKTETDVRLTPETKSEIETSSEHELKLDSESSVESELKSQPEPSPKFESESNVNLNPVPSSTESYESLSDVDISSDSEEQNVKLPSSTDKSVLNKDQSDREAKSHSDEVFSHEIKPEVTYATESEFETKTEMVSEESTKSKEINDFSLVDMVTNNSEEYTTLPTITENWLTTTLSSVRSLPKLPSDLEENYNNNSDMEEEMKTESYTSSGIEQIELKSENKSTDLISDAHNMNSSETATEWPEKSTSEELKDISSIENASSTSESSTSNEDMSFTSKDFENISKEPIIELVESTTIMQPNIEQESTKELPSSVDLNSSDTNHSDDLSSLEKSNMPDPSKKLQSLTSMEEQITNLPHSDIISTSTTSNYDNFNENISANEKDLLDQIITQVSKQNIADDVNENEKSSALDLYQIKKKEKKTNKNPDFYLSDGGFTKRNKTKIEKEKENKKTNKSDLTDEMQDLSYLSKCEEKQFQCVNGTTKDGSYCIQISSRCDTNKDCSDNSDESDCSENECSGNFQCKSGECLQRNLVCNNIIDCADGSDEQSCDVWKCGNGEKQCAGGQCLPDSYFCDGKSDCNDHSDELQCNNTCNDYQCPNGYCISSTLRCNNVNDCPGGEDEQNCECNANEFKCNTGSECIPQTQVCDNVAQCTDRSDEWKCIQLDGTQFLAKKEGETAMKVCNTNWSDEWSNFVCQSLGFTEVKMTSFKSSEPNDNSTSYLKLKDDSNLNNSKSLTGFFESTKTPCETLEIKCSSKHFCGDFGGKDPFSMEMWPSVVYLQNTKTHKSCTSSLVKRNWLLSSYSCVHGIDESLSSDQWEAVSSKSRVANESNLTRILVSRFISHPGVKYEKLRYFNDTVLVELSSSFNLSDEVNTICLPEKDVDDKQPCVTTSWSYESPGVFKQFSRYLSDPLMQKDLCNSTNNFNGYLTEQEICVASGEIEANNMEIGSPLMCLAENGLWQLQGMLSYRGGYGRSSKPSLYNAIVDSVPWAENTIASGI</sequence>
<dbReference type="PROSITE" id="PS01209">
    <property type="entry name" value="LDLRA_1"/>
    <property type="match status" value="3"/>
</dbReference>
<keyword evidence="14" id="KW-0378">Hydrolase</keyword>
<feature type="compositionally biased region" description="Basic and acidic residues" evidence="11">
    <location>
        <begin position="730"/>
        <end position="790"/>
    </location>
</feature>
<feature type="region of interest" description="Disordered" evidence="11">
    <location>
        <begin position="972"/>
        <end position="1021"/>
    </location>
</feature>
<evidence type="ECO:0000256" key="9">
    <source>
        <dbReference type="ARBA" id="ARBA00023180"/>
    </source>
</evidence>
<accession>A0A5E4MRJ2</accession>
<dbReference type="PROSITE" id="PS50068">
    <property type="entry name" value="LDLRA_2"/>
    <property type="match status" value="5"/>
</dbReference>
<comment type="subcellular location">
    <subcellularLocation>
        <location evidence="1">Membrane</location>
        <topology evidence="1">Single-pass type II membrane protein</topology>
    </subcellularLocation>
</comment>
<dbReference type="InterPro" id="IPR043504">
    <property type="entry name" value="Peptidase_S1_PA_chymotrypsin"/>
</dbReference>
<dbReference type="CDD" id="cd00112">
    <property type="entry name" value="LDLa"/>
    <property type="match status" value="5"/>
</dbReference>
<feature type="compositionally biased region" description="Low complexity" evidence="11">
    <location>
        <begin position="996"/>
        <end position="1010"/>
    </location>
</feature>
<feature type="disulfide bond" evidence="10">
    <location>
        <begin position="1335"/>
        <end position="1353"/>
    </location>
</feature>
<dbReference type="GO" id="GO:0005886">
    <property type="term" value="C:plasma membrane"/>
    <property type="evidence" value="ECO:0007669"/>
    <property type="project" value="TreeGrafter"/>
</dbReference>
<evidence type="ECO:0000256" key="12">
    <source>
        <dbReference type="SAM" id="Phobius"/>
    </source>
</evidence>
<keyword evidence="4" id="KW-0735">Signal-anchor</keyword>
<dbReference type="PROSITE" id="PS50240">
    <property type="entry name" value="TRYPSIN_DOM"/>
    <property type="match status" value="1"/>
</dbReference>
<feature type="compositionally biased region" description="Basic and acidic residues" evidence="11">
    <location>
        <begin position="562"/>
        <end position="590"/>
    </location>
</feature>
<evidence type="ECO:0000256" key="1">
    <source>
        <dbReference type="ARBA" id="ARBA00004606"/>
    </source>
</evidence>
<dbReference type="Pfam" id="PF00089">
    <property type="entry name" value="Trypsin"/>
    <property type="match status" value="1"/>
</dbReference>
<evidence type="ECO:0000256" key="11">
    <source>
        <dbReference type="SAM" id="MobiDB-lite"/>
    </source>
</evidence>
<dbReference type="Pfam" id="PF00057">
    <property type="entry name" value="Ldl_recept_a"/>
    <property type="match status" value="5"/>
</dbReference>
<feature type="compositionally biased region" description="Polar residues" evidence="11">
    <location>
        <begin position="1034"/>
        <end position="1044"/>
    </location>
</feature>
<evidence type="ECO:0000256" key="3">
    <source>
        <dbReference type="ARBA" id="ARBA00022737"/>
    </source>
</evidence>
<dbReference type="InterPro" id="IPR000082">
    <property type="entry name" value="SEA_dom"/>
</dbReference>
<keyword evidence="9" id="KW-0325">Glycoprotein</keyword>
<dbReference type="InterPro" id="IPR036364">
    <property type="entry name" value="SEA_dom_sf"/>
</dbReference>
<feature type="compositionally biased region" description="Basic and acidic residues" evidence="11">
    <location>
        <begin position="833"/>
        <end position="857"/>
    </location>
</feature>
<dbReference type="Gene3D" id="4.10.400.10">
    <property type="entry name" value="Low-density Lipoprotein Receptor"/>
    <property type="match status" value="5"/>
</dbReference>
<feature type="compositionally biased region" description="Low complexity" evidence="11">
    <location>
        <begin position="697"/>
        <end position="716"/>
    </location>
</feature>
<evidence type="ECO:0000256" key="8">
    <source>
        <dbReference type="ARBA" id="ARBA00023170"/>
    </source>
</evidence>
<dbReference type="Pfam" id="PF01390">
    <property type="entry name" value="SEA"/>
    <property type="match status" value="1"/>
</dbReference>
<proteinExistence type="predicted"/>
<keyword evidence="14" id="KW-0449">Lipoprotein</keyword>
<feature type="compositionally biased region" description="Basic and acidic residues" evidence="11">
    <location>
        <begin position="598"/>
        <end position="616"/>
    </location>
</feature>
<evidence type="ECO:0000259" key="13">
    <source>
        <dbReference type="PROSITE" id="PS50240"/>
    </source>
</evidence>
<keyword evidence="7 10" id="KW-1015">Disulfide bond</keyword>
<dbReference type="GO" id="GO:0006508">
    <property type="term" value="P:proteolysis"/>
    <property type="evidence" value="ECO:0007669"/>
    <property type="project" value="UniProtKB-KW"/>
</dbReference>
<keyword evidence="2 12" id="KW-0812">Transmembrane</keyword>
<feature type="compositionally biased region" description="Basic and acidic residues" evidence="11">
    <location>
        <begin position="490"/>
        <end position="554"/>
    </location>
</feature>
<protein>
    <submittedName>
        <fullName evidence="14">SEA domain,Serine proteases, trypsin domain,Low-density lipoprotein (LDL) receptor class A repeat,Low</fullName>
    </submittedName>
</protein>
<dbReference type="InterPro" id="IPR009003">
    <property type="entry name" value="Peptidase_S1_PA"/>
</dbReference>
<dbReference type="InterPro" id="IPR036055">
    <property type="entry name" value="LDL_receptor-like_sf"/>
</dbReference>
<feature type="disulfide bond" evidence="10">
    <location>
        <begin position="1234"/>
        <end position="1249"/>
    </location>
</feature>
<keyword evidence="5 12" id="KW-1133">Transmembrane helix</keyword>
<feature type="compositionally biased region" description="Low complexity" evidence="11">
    <location>
        <begin position="30"/>
        <end position="53"/>
    </location>
</feature>
<dbReference type="SUPFAM" id="SSF82671">
    <property type="entry name" value="SEA domain"/>
    <property type="match status" value="1"/>
</dbReference>
<reference evidence="14 15" key="1">
    <citation type="submission" date="2019-08" db="EMBL/GenBank/DDBJ databases">
        <authorList>
            <person name="Alioto T."/>
            <person name="Alioto T."/>
            <person name="Gomez Garrido J."/>
        </authorList>
    </citation>
    <scope>NUCLEOTIDE SEQUENCE [LARGE SCALE GENOMIC DNA]</scope>
</reference>
<feature type="disulfide bond" evidence="10">
    <location>
        <begin position="1260"/>
        <end position="1278"/>
    </location>
</feature>
<feature type="disulfide bond" evidence="10">
    <location>
        <begin position="1292"/>
        <end position="1304"/>
    </location>
</feature>
<dbReference type="Proteomes" id="UP000325440">
    <property type="component" value="Unassembled WGS sequence"/>
</dbReference>
<comment type="caution">
    <text evidence="10">Lacks conserved residue(s) required for the propagation of feature annotation.</text>
</comment>
<dbReference type="EMBL" id="CABPRJ010000990">
    <property type="protein sequence ID" value="VVC34303.1"/>
    <property type="molecule type" value="Genomic_DNA"/>
</dbReference>
<feature type="region of interest" description="Disordered" evidence="11">
    <location>
        <begin position="449"/>
        <end position="859"/>
    </location>
</feature>
<feature type="region of interest" description="Disordered" evidence="11">
    <location>
        <begin position="1034"/>
        <end position="1081"/>
    </location>
</feature>
<dbReference type="SMART" id="SM00020">
    <property type="entry name" value="Tryp_SPc"/>
    <property type="match status" value="1"/>
</dbReference>
<feature type="disulfide bond" evidence="10">
    <location>
        <begin position="1272"/>
        <end position="1287"/>
    </location>
</feature>
<feature type="domain" description="Peptidase S1" evidence="13">
    <location>
        <begin position="1499"/>
        <end position="1734"/>
    </location>
</feature>
<dbReference type="InterPro" id="IPR002172">
    <property type="entry name" value="LDrepeatLR_classA_rpt"/>
</dbReference>
<evidence type="ECO:0000256" key="5">
    <source>
        <dbReference type="ARBA" id="ARBA00022989"/>
    </source>
</evidence>
<dbReference type="SMART" id="SM00192">
    <property type="entry name" value="LDLa"/>
    <property type="match status" value="5"/>
</dbReference>
<feature type="compositionally biased region" description="Gly residues" evidence="11">
    <location>
        <begin position="1"/>
        <end position="10"/>
    </location>
</feature>
<dbReference type="InterPro" id="IPR001254">
    <property type="entry name" value="Trypsin_dom"/>
</dbReference>
<dbReference type="InterPro" id="IPR051221">
    <property type="entry name" value="LDLR-related"/>
</dbReference>
<dbReference type="PANTHER" id="PTHR22722">
    <property type="entry name" value="LOW-DENSITY LIPOPROTEIN RECEPTOR-RELATED PROTEIN 2-RELATED"/>
    <property type="match status" value="1"/>
</dbReference>
<evidence type="ECO:0000256" key="10">
    <source>
        <dbReference type="PROSITE-ProRule" id="PRU00124"/>
    </source>
</evidence>
<feature type="compositionally biased region" description="Polar residues" evidence="11">
    <location>
        <begin position="96"/>
        <end position="108"/>
    </location>
</feature>
<dbReference type="GO" id="GO:0005041">
    <property type="term" value="F:low-density lipoprotein particle receptor activity"/>
    <property type="evidence" value="ECO:0007669"/>
    <property type="project" value="TreeGrafter"/>
</dbReference>
<dbReference type="PANTHER" id="PTHR22722:SF5">
    <property type="entry name" value="LOW-DENSITY LIPOPROTEIN RECEPTOR-RELATED PROTEIN 1B"/>
    <property type="match status" value="1"/>
</dbReference>
<dbReference type="InterPro" id="IPR023415">
    <property type="entry name" value="LDLR_class-A_CS"/>
</dbReference>
<evidence type="ECO:0000256" key="6">
    <source>
        <dbReference type="ARBA" id="ARBA00023136"/>
    </source>
</evidence>
<keyword evidence="8 14" id="KW-0675">Receptor</keyword>
<feature type="compositionally biased region" description="Basic and acidic residues" evidence="11">
    <location>
        <begin position="627"/>
        <end position="639"/>
    </location>
</feature>
<dbReference type="SUPFAM" id="SSF57424">
    <property type="entry name" value="LDL receptor-like module"/>
    <property type="match status" value="5"/>
</dbReference>
<name>A0A5E4MRJ2_9HEMI</name>
<dbReference type="Gene3D" id="3.30.70.960">
    <property type="entry name" value="SEA domain"/>
    <property type="match status" value="1"/>
</dbReference>
<evidence type="ECO:0000313" key="15">
    <source>
        <dbReference type="Proteomes" id="UP000325440"/>
    </source>
</evidence>
<feature type="disulfide bond" evidence="10">
    <location>
        <begin position="1347"/>
        <end position="1362"/>
    </location>
</feature>
<dbReference type="OrthoDB" id="9990982at2759"/>
<feature type="region of interest" description="Disordered" evidence="11">
    <location>
        <begin position="1"/>
        <end position="110"/>
    </location>
</feature>
<dbReference type="Gene3D" id="2.40.10.10">
    <property type="entry name" value="Trypsin-like serine proteases"/>
    <property type="match status" value="2"/>
</dbReference>
<dbReference type="SUPFAM" id="SSF50494">
    <property type="entry name" value="Trypsin-like serine proteases"/>
    <property type="match status" value="1"/>
</dbReference>
<dbReference type="GO" id="GO:0004252">
    <property type="term" value="F:serine-type endopeptidase activity"/>
    <property type="evidence" value="ECO:0007669"/>
    <property type="project" value="InterPro"/>
</dbReference>
<dbReference type="PRINTS" id="PR00261">
    <property type="entry name" value="LDLRECEPTOR"/>
</dbReference>
<feature type="compositionally biased region" description="Basic and acidic residues" evidence="11">
    <location>
        <begin position="646"/>
        <end position="666"/>
    </location>
</feature>
<evidence type="ECO:0000256" key="7">
    <source>
        <dbReference type="ARBA" id="ARBA00023157"/>
    </source>
</evidence>
<feature type="compositionally biased region" description="Basic and acidic residues" evidence="11">
    <location>
        <begin position="458"/>
        <end position="472"/>
    </location>
</feature>
<feature type="compositionally biased region" description="Polar residues" evidence="11">
    <location>
        <begin position="791"/>
        <end position="808"/>
    </location>
</feature>